<dbReference type="NCBIfam" id="TIGR00231">
    <property type="entry name" value="small_GTP"/>
    <property type="match status" value="1"/>
</dbReference>
<keyword evidence="1" id="KW-0479">Metal-binding</keyword>
<dbReference type="Gene3D" id="3.40.50.300">
    <property type="entry name" value="P-loop containing nucleotide triphosphate hydrolases"/>
    <property type="match status" value="1"/>
</dbReference>
<evidence type="ECO:0000256" key="6">
    <source>
        <dbReference type="ARBA" id="ARBA00023134"/>
    </source>
</evidence>
<dbReference type="EMBL" id="CAWYQH010000024">
    <property type="protein sequence ID" value="CAK8675745.1"/>
    <property type="molecule type" value="Genomic_DNA"/>
</dbReference>
<dbReference type="InterPro" id="IPR000315">
    <property type="entry name" value="Znf_B-box"/>
</dbReference>
<evidence type="ECO:0000256" key="2">
    <source>
        <dbReference type="ARBA" id="ARBA00022741"/>
    </source>
</evidence>
<evidence type="ECO:0000256" key="5">
    <source>
        <dbReference type="ARBA" id="ARBA00022833"/>
    </source>
</evidence>
<dbReference type="InterPro" id="IPR027370">
    <property type="entry name" value="Znf-RING_euk"/>
</dbReference>
<dbReference type="PROSITE" id="PS00518">
    <property type="entry name" value="ZF_RING_1"/>
    <property type="match status" value="1"/>
</dbReference>
<keyword evidence="6" id="KW-0342">GTP-binding</keyword>
<dbReference type="InterPro" id="IPR006689">
    <property type="entry name" value="Small_GTPase_ARF/SAR"/>
</dbReference>
<evidence type="ECO:0000256" key="7">
    <source>
        <dbReference type="PROSITE-ProRule" id="PRU00024"/>
    </source>
</evidence>
<keyword evidence="2" id="KW-0547">Nucleotide-binding</keyword>
<dbReference type="InterPro" id="IPR027417">
    <property type="entry name" value="P-loop_NTPase"/>
</dbReference>
<reference evidence="10 11" key="1">
    <citation type="submission" date="2024-02" db="EMBL/GenBank/DDBJ databases">
        <authorList>
            <person name="Daric V."/>
            <person name="Darras S."/>
        </authorList>
    </citation>
    <scope>NUCLEOTIDE SEQUENCE [LARGE SCALE GENOMIC DNA]</scope>
</reference>
<keyword evidence="11" id="KW-1185">Reference proteome</keyword>
<feature type="domain" description="RING-type" evidence="8">
    <location>
        <begin position="28"/>
        <end position="73"/>
    </location>
</feature>
<dbReference type="SMART" id="SM00336">
    <property type="entry name" value="BBOX"/>
    <property type="match status" value="2"/>
</dbReference>
<evidence type="ECO:0000259" key="9">
    <source>
        <dbReference type="PROSITE" id="PS50119"/>
    </source>
</evidence>
<dbReference type="PROSITE" id="PS50119">
    <property type="entry name" value="ZF_BBOX"/>
    <property type="match status" value="1"/>
</dbReference>
<keyword evidence="3 7" id="KW-0863">Zinc-finger</keyword>
<dbReference type="CDD" id="cd19773">
    <property type="entry name" value="Bbox2_TRIM23_C-IX_rpt1"/>
    <property type="match status" value="1"/>
</dbReference>
<keyword evidence="5" id="KW-0862">Zinc</keyword>
<evidence type="ECO:0000313" key="10">
    <source>
        <dbReference type="EMBL" id="CAK8675745.1"/>
    </source>
</evidence>
<evidence type="ECO:0000256" key="1">
    <source>
        <dbReference type="ARBA" id="ARBA00022723"/>
    </source>
</evidence>
<gene>
    <name evidence="10" type="ORF">CVLEPA_LOCUS5287</name>
</gene>
<dbReference type="Gene3D" id="3.30.40.10">
    <property type="entry name" value="Zinc/RING finger domain, C3HC4 (zinc finger)"/>
    <property type="match status" value="1"/>
</dbReference>
<dbReference type="SUPFAM" id="SSF57850">
    <property type="entry name" value="RING/U-box"/>
    <property type="match status" value="1"/>
</dbReference>
<dbReference type="PRINTS" id="PR00328">
    <property type="entry name" value="SAR1GTPBP"/>
</dbReference>
<dbReference type="InterPro" id="IPR013083">
    <property type="entry name" value="Znf_RING/FYVE/PHD"/>
</dbReference>
<feature type="domain" description="B box-type" evidence="9">
    <location>
        <begin position="126"/>
        <end position="172"/>
    </location>
</feature>
<dbReference type="SMART" id="SM00184">
    <property type="entry name" value="RING"/>
    <property type="match status" value="1"/>
</dbReference>
<dbReference type="SMART" id="SM00177">
    <property type="entry name" value="ARF"/>
    <property type="match status" value="1"/>
</dbReference>
<dbReference type="Pfam" id="PF13445">
    <property type="entry name" value="zf-RING_UBOX"/>
    <property type="match status" value="1"/>
</dbReference>
<protein>
    <recommendedName>
        <fullName evidence="12">E3 ubiquitin-protein ligase TRIM23</fullName>
    </recommendedName>
</protein>
<dbReference type="Gene3D" id="3.30.160.60">
    <property type="entry name" value="Classic Zinc Finger"/>
    <property type="match status" value="1"/>
</dbReference>
<comment type="caution">
    <text evidence="10">The sequence shown here is derived from an EMBL/GenBank/DDBJ whole genome shotgun (WGS) entry which is preliminary data.</text>
</comment>
<dbReference type="InterPro" id="IPR024156">
    <property type="entry name" value="Small_GTPase_ARF"/>
</dbReference>
<proteinExistence type="predicted"/>
<evidence type="ECO:0000256" key="3">
    <source>
        <dbReference type="ARBA" id="ARBA00022771"/>
    </source>
</evidence>
<dbReference type="InterPro" id="IPR005225">
    <property type="entry name" value="Small_GTP-bd"/>
</dbReference>
<dbReference type="PROSITE" id="PS51417">
    <property type="entry name" value="ARF"/>
    <property type="match status" value="1"/>
</dbReference>
<dbReference type="InterPro" id="IPR001841">
    <property type="entry name" value="Znf_RING"/>
</dbReference>
<accession>A0ABP0F7S1</accession>
<dbReference type="PANTHER" id="PTHR11711">
    <property type="entry name" value="ADP RIBOSYLATION FACTOR-RELATED"/>
    <property type="match status" value="1"/>
</dbReference>
<dbReference type="SMART" id="SM00175">
    <property type="entry name" value="RAB"/>
    <property type="match status" value="1"/>
</dbReference>
<evidence type="ECO:0008006" key="12">
    <source>
        <dbReference type="Google" id="ProtNLM"/>
    </source>
</evidence>
<dbReference type="InterPro" id="IPR003649">
    <property type="entry name" value="Bbox_C"/>
</dbReference>
<dbReference type="SMART" id="SM00178">
    <property type="entry name" value="SAR"/>
    <property type="match status" value="1"/>
</dbReference>
<dbReference type="SMART" id="SM00502">
    <property type="entry name" value="BBC"/>
    <property type="match status" value="1"/>
</dbReference>
<dbReference type="CDD" id="cd19774">
    <property type="entry name" value="Bbox2_TRIM23_C-IX_rpt2"/>
    <property type="match status" value="1"/>
</dbReference>
<dbReference type="SUPFAM" id="SSF52540">
    <property type="entry name" value="P-loop containing nucleoside triphosphate hydrolases"/>
    <property type="match status" value="1"/>
</dbReference>
<dbReference type="PROSITE" id="PS50089">
    <property type="entry name" value="ZF_RING_2"/>
    <property type="match status" value="1"/>
</dbReference>
<keyword evidence="4" id="KW-0833">Ubl conjugation pathway</keyword>
<evidence type="ECO:0000256" key="4">
    <source>
        <dbReference type="ARBA" id="ARBA00022786"/>
    </source>
</evidence>
<dbReference type="SUPFAM" id="SSF57845">
    <property type="entry name" value="B-box zinc-binding domain"/>
    <property type="match status" value="1"/>
</dbReference>
<evidence type="ECO:0000313" key="11">
    <source>
        <dbReference type="Proteomes" id="UP001642483"/>
    </source>
</evidence>
<dbReference type="InterPro" id="IPR017907">
    <property type="entry name" value="Znf_RING_CS"/>
</dbReference>
<dbReference type="Proteomes" id="UP001642483">
    <property type="component" value="Unassembled WGS sequence"/>
</dbReference>
<organism evidence="10 11">
    <name type="scientific">Clavelina lepadiformis</name>
    <name type="common">Light-bulb sea squirt</name>
    <name type="synonym">Ascidia lepadiformis</name>
    <dbReference type="NCBI Taxonomy" id="159417"/>
    <lineage>
        <taxon>Eukaryota</taxon>
        <taxon>Metazoa</taxon>
        <taxon>Chordata</taxon>
        <taxon>Tunicata</taxon>
        <taxon>Ascidiacea</taxon>
        <taxon>Aplousobranchia</taxon>
        <taxon>Clavelinidae</taxon>
        <taxon>Clavelina</taxon>
    </lineage>
</organism>
<sequence>MSSSNAVTLFPRKRLRSSDNCYTSRLECGVCGEQFSLSGDKVPRLLLCGHSFCHDCLTRLPVQVGTLVCPMDRQITDLGDGGVWSLKKNFALIELMEKLQLGSVNRVCSTSSMASNESTHETNSRIETICCDEDDSHVASLYCLVCCTNLCYDCSVTTHSTKTLSKHRRISLDDKPRQPTMCPLHQTHALEFACLEEGCRLNPAMCYLCKEHGKHKGHKHSLLESIARTARSTARDAVERASALLAQVDEHVAKTQSVLDRIEGGARLSSDQQGVVIRQQLVGTAESARTCVREYFSRLHEALESQEEVALAALDTHVRAQITSLRRMHDDATALRSHICTAMSHCNEALCQEDCLILSARSELDALDQMLDQQQRQLADRVSASSDILDAAIPVTFTKDNHIHIGRKLEIRVVTLGLDGAGKTTLLFKLKQDEFMQPIPTIGFNVETVDYRNLRFTVWDVGGKHKLRPLWKHYYLNTQAILFVVDCCDTERFEEAHGELAKLMCEKDLRDAVLLVLANKQDLHGAVSCEELITRLNLHKLCCGRSWRALPCDASTGNGLEEGLLWLSRQLVAAGVLEVV</sequence>
<dbReference type="Pfam" id="PF00025">
    <property type="entry name" value="Arf"/>
    <property type="match status" value="1"/>
</dbReference>
<evidence type="ECO:0000259" key="8">
    <source>
        <dbReference type="PROSITE" id="PS50089"/>
    </source>
</evidence>
<name>A0ABP0F7S1_CLALP</name>